<evidence type="ECO:0000256" key="5">
    <source>
        <dbReference type="PROSITE-ProRule" id="PRU01248"/>
    </source>
</evidence>
<evidence type="ECO:0000256" key="3">
    <source>
        <dbReference type="ARBA" id="ARBA00023125"/>
    </source>
</evidence>
<dbReference type="AlphaFoldDB" id="A0A848AP03"/>
<comment type="caution">
    <text evidence="8">The sequence shown here is derived from an EMBL/GenBank/DDBJ whole genome shotgun (WGS) entry which is preliminary data.</text>
</comment>
<dbReference type="PROSITE" id="PS51900">
    <property type="entry name" value="CB"/>
    <property type="match status" value="1"/>
</dbReference>
<dbReference type="RefSeq" id="WP_168961129.1">
    <property type="nucleotide sequence ID" value="NZ_JABAEW010000001.1"/>
</dbReference>
<dbReference type="PANTHER" id="PTHR30349">
    <property type="entry name" value="PHAGE INTEGRASE-RELATED"/>
    <property type="match status" value="1"/>
</dbReference>
<dbReference type="PANTHER" id="PTHR30349:SF41">
    <property type="entry name" value="INTEGRASE_RECOMBINASE PROTEIN MJ0367-RELATED"/>
    <property type="match status" value="1"/>
</dbReference>
<dbReference type="SUPFAM" id="SSF56349">
    <property type="entry name" value="DNA breaking-rejoining enzymes"/>
    <property type="match status" value="1"/>
</dbReference>
<dbReference type="InterPro" id="IPR050090">
    <property type="entry name" value="Tyrosine_recombinase_XerCD"/>
</dbReference>
<evidence type="ECO:0000259" key="6">
    <source>
        <dbReference type="PROSITE" id="PS51898"/>
    </source>
</evidence>
<dbReference type="GO" id="GO:0015074">
    <property type="term" value="P:DNA integration"/>
    <property type="evidence" value="ECO:0007669"/>
    <property type="project" value="UniProtKB-KW"/>
</dbReference>
<accession>A0A848AP03</accession>
<dbReference type="Gene3D" id="1.10.150.130">
    <property type="match status" value="1"/>
</dbReference>
<comment type="similarity">
    <text evidence="1">Belongs to the 'phage' integrase family.</text>
</comment>
<sequence length="498" mass="57722">MVSTKKQRRNKGSGHVFKVKDTFYLQYWNNNHERKSITLRRANGEKVTTEREAYSVAKDFLDRLHKISDIETHEDYLEKRAKLKRLKARLTITLEDAFDLHLQKPHTRIASEKILKVSRRYWADFVAYLQDNYGLKTLDSVERNHCESYIAYIRQNGRWDRKIRYIKANCPDRKAFRDYEFGGRLSNTTLNRYHSVCKAVFSYLSTDLGYTIEENPFFHIKPLKLEPIDREIFTEDELARLFENPPPLMRGLFTIGICTGLRLGDVATLRWDEIEMERSANGLPDFQGKEIHRVTRKTKTLVHIPIEHELSGFLSGQWLLSNESEYVLPEAAAMYLGSDHKLNNRILSYIKSLGIEKYRIVPGRKRRQSVKDFHSLRHCFCYYAGIRGVPLPIVQSIVGHLTQAMTRHYQSHADREARRHGIALMHGLISGSSDMVTPSQNTGDILRNRIMEFTRNGTDLQILQLNVILDKLLANELPISVSQAGLELTNETADTVNL</sequence>
<dbReference type="PROSITE" id="PS51898">
    <property type="entry name" value="TYR_RECOMBINASE"/>
    <property type="match status" value="1"/>
</dbReference>
<evidence type="ECO:0000256" key="2">
    <source>
        <dbReference type="ARBA" id="ARBA00022908"/>
    </source>
</evidence>
<dbReference type="InterPro" id="IPR010998">
    <property type="entry name" value="Integrase_recombinase_N"/>
</dbReference>
<dbReference type="GO" id="GO:0006310">
    <property type="term" value="P:DNA recombination"/>
    <property type="evidence" value="ECO:0007669"/>
    <property type="project" value="UniProtKB-KW"/>
</dbReference>
<organism evidence="8 9">
    <name type="scientific">Victivallis vadensis</name>
    <dbReference type="NCBI Taxonomy" id="172901"/>
    <lineage>
        <taxon>Bacteria</taxon>
        <taxon>Pseudomonadati</taxon>
        <taxon>Lentisphaerota</taxon>
        <taxon>Lentisphaeria</taxon>
        <taxon>Victivallales</taxon>
        <taxon>Victivallaceae</taxon>
        <taxon>Victivallis</taxon>
    </lineage>
</organism>
<keyword evidence="3 5" id="KW-0238">DNA-binding</keyword>
<evidence type="ECO:0000313" key="9">
    <source>
        <dbReference type="Proteomes" id="UP000576225"/>
    </source>
</evidence>
<evidence type="ECO:0000259" key="7">
    <source>
        <dbReference type="PROSITE" id="PS51900"/>
    </source>
</evidence>
<keyword evidence="2" id="KW-0229">DNA integration</keyword>
<reference evidence="8 9" key="1">
    <citation type="submission" date="2020-04" db="EMBL/GenBank/DDBJ databases">
        <authorList>
            <person name="Hitch T.C.A."/>
            <person name="Wylensek D."/>
            <person name="Clavel T."/>
        </authorList>
    </citation>
    <scope>NUCLEOTIDE SEQUENCE [LARGE SCALE GENOMIC DNA]</scope>
    <source>
        <strain evidence="8 9">COR2-253-APC-1A</strain>
    </source>
</reference>
<feature type="domain" description="Tyr recombinase" evidence="6">
    <location>
        <begin position="228"/>
        <end position="423"/>
    </location>
</feature>
<protein>
    <submittedName>
        <fullName evidence="8">Tyrosine-type recombinase/integrase</fullName>
    </submittedName>
</protein>
<proteinExistence type="inferred from homology"/>
<dbReference type="InterPro" id="IPR002104">
    <property type="entry name" value="Integrase_catalytic"/>
</dbReference>
<dbReference type="Pfam" id="PF00589">
    <property type="entry name" value="Phage_integrase"/>
    <property type="match status" value="1"/>
</dbReference>
<evidence type="ECO:0000256" key="1">
    <source>
        <dbReference type="ARBA" id="ARBA00008857"/>
    </source>
</evidence>
<dbReference type="InterPro" id="IPR044068">
    <property type="entry name" value="CB"/>
</dbReference>
<name>A0A848AP03_9BACT</name>
<dbReference type="EMBL" id="JABAEW010000001">
    <property type="protein sequence ID" value="NMD85005.1"/>
    <property type="molecule type" value="Genomic_DNA"/>
</dbReference>
<dbReference type="Proteomes" id="UP000576225">
    <property type="component" value="Unassembled WGS sequence"/>
</dbReference>
<evidence type="ECO:0000256" key="4">
    <source>
        <dbReference type="ARBA" id="ARBA00023172"/>
    </source>
</evidence>
<dbReference type="InterPro" id="IPR013762">
    <property type="entry name" value="Integrase-like_cat_sf"/>
</dbReference>
<dbReference type="InterPro" id="IPR011010">
    <property type="entry name" value="DNA_brk_join_enz"/>
</dbReference>
<keyword evidence="4" id="KW-0233">DNA recombination</keyword>
<dbReference type="Gene3D" id="1.10.443.10">
    <property type="entry name" value="Intergrase catalytic core"/>
    <property type="match status" value="1"/>
</dbReference>
<gene>
    <name evidence="8" type="ORF">HF882_00245</name>
</gene>
<dbReference type="GO" id="GO:0003677">
    <property type="term" value="F:DNA binding"/>
    <property type="evidence" value="ECO:0007669"/>
    <property type="project" value="UniProtKB-UniRule"/>
</dbReference>
<evidence type="ECO:0000313" key="8">
    <source>
        <dbReference type="EMBL" id="NMD85005.1"/>
    </source>
</evidence>
<feature type="domain" description="Core-binding (CB)" evidence="7">
    <location>
        <begin position="89"/>
        <end position="205"/>
    </location>
</feature>